<dbReference type="PROSITE" id="PS51139">
    <property type="entry name" value="GTF2I"/>
    <property type="match status" value="1"/>
</dbReference>
<evidence type="ECO:0000259" key="8">
    <source>
        <dbReference type="Pfam" id="PF07715"/>
    </source>
</evidence>
<keyword evidence="3" id="KW-0812">Transmembrane</keyword>
<feature type="domain" description="TonB-dependent receptor-like beta-barrel" evidence="7">
    <location>
        <begin position="242"/>
        <end position="618"/>
    </location>
</feature>
<dbReference type="PANTHER" id="PTHR30069">
    <property type="entry name" value="TONB-DEPENDENT OUTER MEMBRANE RECEPTOR"/>
    <property type="match status" value="1"/>
</dbReference>
<dbReference type="AlphaFoldDB" id="A0A1W1CX71"/>
<dbReference type="InterPro" id="IPR004212">
    <property type="entry name" value="GTF2I"/>
</dbReference>
<dbReference type="Gene3D" id="2.170.130.10">
    <property type="entry name" value="TonB-dependent receptor, plug domain"/>
    <property type="match status" value="1"/>
</dbReference>
<feature type="domain" description="TonB-dependent receptor plug" evidence="8">
    <location>
        <begin position="32"/>
        <end position="127"/>
    </location>
</feature>
<dbReference type="InterPro" id="IPR036942">
    <property type="entry name" value="Beta-barrel_TonB_sf"/>
</dbReference>
<dbReference type="GO" id="GO:0015344">
    <property type="term" value="F:siderophore uptake transmembrane transporter activity"/>
    <property type="evidence" value="ECO:0007669"/>
    <property type="project" value="TreeGrafter"/>
</dbReference>
<dbReference type="SUPFAM" id="SSF56935">
    <property type="entry name" value="Porins"/>
    <property type="match status" value="1"/>
</dbReference>
<evidence type="ECO:0000259" key="7">
    <source>
        <dbReference type="Pfam" id="PF00593"/>
    </source>
</evidence>
<sequence>MKRSITLSLLAVSALYSADIKLAPIDVQSTLITEVAQNAQTSADVATALSTSVPSIDMSRRSGIANDVFIRGQKRDNISVEVDGTKIYGACPNRMDPPVSHIVAHQIDSIEVIEGPYDVTTYGNLSGGLKIQTKKPTKKFKAQINLGFGAWNYKKFGASASGGNDFIRVIAAVSTESSDQYHDGNGDSIAQQIDKYVANNPTAAGAKFQPANYNMPAYTKTSAMAKAFITTAKDQELRLSVTANRSDNVLYGNSKMDALYDDSNIYSVAYNIDNINDFYKNVNLQYYHSDVDHPMDTKNRMASYGIKPVMTNWLQTNLDGITLKNSFDISNYTLLIGLDGSNRKWDGHYEKNHTPYGVKSIDNAVTKNRALFAKLSKAYGALNLSVGARYDDTSITNDANQNNNYHSLGANILTTYNFTEDDKLFFGVGQAYRVPDGRELYFINKLGKRVGTPNLNKTQNQELDLGYETDNDDFRFKIKTFYSKLNDYIYFHKGKVTNAFENIDATIYGAEISGSYYVTDDMTLDMGASYKRGKKDKALAGQTNTNLADIAPLRGNIALNYEYKNNSLATLESVMSKRWDTIDSDNGEQVLAGWAVINAKVKHAINKKFDFTLGVNNLFDVTYARSNTYADLVLVSGGGDAMLMNEPGRYVYTNLDFKF</sequence>
<keyword evidence="5" id="KW-0472">Membrane</keyword>
<dbReference type="GO" id="GO:0009279">
    <property type="term" value="C:cell outer membrane"/>
    <property type="evidence" value="ECO:0007669"/>
    <property type="project" value="UniProtKB-SubCell"/>
</dbReference>
<dbReference type="InterPro" id="IPR037066">
    <property type="entry name" value="Plug_dom_sf"/>
</dbReference>
<dbReference type="InterPro" id="IPR000531">
    <property type="entry name" value="Beta-barrel_TonB"/>
</dbReference>
<keyword evidence="2" id="KW-0813">Transport</keyword>
<keyword evidence="9" id="KW-0675">Receptor</keyword>
<dbReference type="Gene3D" id="2.40.170.20">
    <property type="entry name" value="TonB-dependent receptor, beta-barrel domain"/>
    <property type="match status" value="1"/>
</dbReference>
<organism evidence="9">
    <name type="scientific">hydrothermal vent metagenome</name>
    <dbReference type="NCBI Taxonomy" id="652676"/>
    <lineage>
        <taxon>unclassified sequences</taxon>
        <taxon>metagenomes</taxon>
        <taxon>ecological metagenomes</taxon>
    </lineage>
</organism>
<name>A0A1W1CX71_9ZZZZ</name>
<evidence type="ECO:0000313" key="9">
    <source>
        <dbReference type="EMBL" id="SFV70262.1"/>
    </source>
</evidence>
<proteinExistence type="predicted"/>
<dbReference type="GO" id="GO:0044718">
    <property type="term" value="P:siderophore transmembrane transport"/>
    <property type="evidence" value="ECO:0007669"/>
    <property type="project" value="TreeGrafter"/>
</dbReference>
<accession>A0A1W1CX71</accession>
<evidence type="ECO:0000256" key="4">
    <source>
        <dbReference type="ARBA" id="ARBA00023077"/>
    </source>
</evidence>
<dbReference type="PANTHER" id="PTHR30069:SF49">
    <property type="entry name" value="OUTER MEMBRANE PROTEIN C"/>
    <property type="match status" value="1"/>
</dbReference>
<gene>
    <name evidence="9" type="ORF">MNB_SM-6-1016</name>
</gene>
<reference evidence="9" key="1">
    <citation type="submission" date="2016-10" db="EMBL/GenBank/DDBJ databases">
        <authorList>
            <person name="de Groot N.N."/>
        </authorList>
    </citation>
    <scope>NUCLEOTIDE SEQUENCE</scope>
</reference>
<dbReference type="Pfam" id="PF07715">
    <property type="entry name" value="Plug"/>
    <property type="match status" value="1"/>
</dbReference>
<evidence type="ECO:0000256" key="1">
    <source>
        <dbReference type="ARBA" id="ARBA00004571"/>
    </source>
</evidence>
<dbReference type="InterPro" id="IPR039426">
    <property type="entry name" value="TonB-dep_rcpt-like"/>
</dbReference>
<keyword evidence="6" id="KW-0998">Cell outer membrane</keyword>
<evidence type="ECO:0000256" key="6">
    <source>
        <dbReference type="ARBA" id="ARBA00023237"/>
    </source>
</evidence>
<dbReference type="Pfam" id="PF00593">
    <property type="entry name" value="TonB_dep_Rec_b-barrel"/>
    <property type="match status" value="1"/>
</dbReference>
<protein>
    <submittedName>
        <fullName evidence="9">TonB-dependent receptor</fullName>
    </submittedName>
</protein>
<dbReference type="PROSITE" id="PS52016">
    <property type="entry name" value="TONB_DEPENDENT_REC_3"/>
    <property type="match status" value="1"/>
</dbReference>
<evidence type="ECO:0000256" key="3">
    <source>
        <dbReference type="ARBA" id="ARBA00022692"/>
    </source>
</evidence>
<dbReference type="InterPro" id="IPR012910">
    <property type="entry name" value="Plug_dom"/>
</dbReference>
<keyword evidence="4" id="KW-0798">TonB box</keyword>
<evidence type="ECO:0000256" key="2">
    <source>
        <dbReference type="ARBA" id="ARBA00022448"/>
    </source>
</evidence>
<comment type="subcellular location">
    <subcellularLocation>
        <location evidence="1">Cell outer membrane</location>
        <topology evidence="1">Multi-pass membrane protein</topology>
    </subcellularLocation>
</comment>
<evidence type="ECO:0000256" key="5">
    <source>
        <dbReference type="ARBA" id="ARBA00023136"/>
    </source>
</evidence>
<dbReference type="EMBL" id="FPHK01000142">
    <property type="protein sequence ID" value="SFV70262.1"/>
    <property type="molecule type" value="Genomic_DNA"/>
</dbReference>